<reference evidence="3" key="1">
    <citation type="submission" date="2015-07" db="EMBL/GenBank/DDBJ databases">
        <title>Draft genome sequence of Streptomyces sp. CMAA 1322, a bacterium isolated from Caatinga biome, from dry forest semiarid of Brazil.</title>
        <authorList>
            <person name="Santos S.N."/>
            <person name="Gacesa R."/>
            <person name="Taketani R.G."/>
            <person name="Long P.F."/>
            <person name="Melo I.S."/>
        </authorList>
    </citation>
    <scope>NUCLEOTIDE SEQUENCE [LARGE SCALE GENOMIC DNA]</scope>
    <source>
        <strain evidence="3">CMAA 1322</strain>
    </source>
</reference>
<dbReference type="Pfam" id="PF12680">
    <property type="entry name" value="SnoaL_2"/>
    <property type="match status" value="1"/>
</dbReference>
<feature type="domain" description="SnoaL-like" evidence="1">
    <location>
        <begin position="11"/>
        <end position="120"/>
    </location>
</feature>
<accession>A0A0K9XKI2</accession>
<dbReference type="STRING" id="1678637.AC230_04570"/>
<gene>
    <name evidence="2" type="ORF">AC230_04570</name>
</gene>
<evidence type="ECO:0000313" key="3">
    <source>
        <dbReference type="Proteomes" id="UP000037288"/>
    </source>
</evidence>
<evidence type="ECO:0000259" key="1">
    <source>
        <dbReference type="Pfam" id="PF12680"/>
    </source>
</evidence>
<evidence type="ECO:0000313" key="2">
    <source>
        <dbReference type="EMBL" id="KNB53865.1"/>
    </source>
</evidence>
<dbReference type="OrthoDB" id="3681559at2"/>
<dbReference type="SUPFAM" id="SSF54427">
    <property type="entry name" value="NTF2-like"/>
    <property type="match status" value="1"/>
</dbReference>
<dbReference type="Gene3D" id="3.10.450.50">
    <property type="match status" value="1"/>
</dbReference>
<dbReference type="EMBL" id="LFXA01000002">
    <property type="protein sequence ID" value="KNB53865.1"/>
    <property type="molecule type" value="Genomic_DNA"/>
</dbReference>
<proteinExistence type="predicted"/>
<name>A0A0K9XKI2_9ACTN</name>
<dbReference type="Proteomes" id="UP000037288">
    <property type="component" value="Unassembled WGS sequence"/>
</dbReference>
<dbReference type="PATRIC" id="fig|1678637.3.peg.998"/>
<protein>
    <recommendedName>
        <fullName evidence="1">SnoaL-like domain-containing protein</fullName>
    </recommendedName>
</protein>
<organism evidence="2 3">
    <name type="scientific">Streptomyces caatingaensis</name>
    <dbReference type="NCBI Taxonomy" id="1678637"/>
    <lineage>
        <taxon>Bacteria</taxon>
        <taxon>Bacillati</taxon>
        <taxon>Actinomycetota</taxon>
        <taxon>Actinomycetes</taxon>
        <taxon>Kitasatosporales</taxon>
        <taxon>Streptomycetaceae</taxon>
        <taxon>Streptomyces</taxon>
    </lineage>
</organism>
<keyword evidence="3" id="KW-1185">Reference proteome</keyword>
<dbReference type="RefSeq" id="WP_049714598.1">
    <property type="nucleotide sequence ID" value="NZ_LFXA01000002.1"/>
</dbReference>
<dbReference type="InterPro" id="IPR032710">
    <property type="entry name" value="NTF2-like_dom_sf"/>
</dbReference>
<comment type="caution">
    <text evidence="2">The sequence shown here is derived from an EMBL/GenBank/DDBJ whole genome shotgun (WGS) entry which is preliminary data.</text>
</comment>
<dbReference type="InterPro" id="IPR037401">
    <property type="entry name" value="SnoaL-like"/>
</dbReference>
<sequence length="152" mass="16490">MPRSPRDVLAAYHRAILALSADDLADLYAPDGVHEFPFLTPGRPDRYRGREEIRAGYRASWGARTPVRLQEIHDVAVFDGADPEIVVGLWRATARFAPDAAPITLSGLLILRVRDGLVVHAYDYLDFLGAFHASGRLPDLLGFLGAPAGGSG</sequence>
<dbReference type="AlphaFoldDB" id="A0A0K9XKI2"/>